<evidence type="ECO:0000313" key="2">
    <source>
        <dbReference type="Proteomes" id="UP001200034"/>
    </source>
</evidence>
<proteinExistence type="predicted"/>
<dbReference type="InterPro" id="IPR007970">
    <property type="entry name" value="DUF733"/>
</dbReference>
<dbReference type="EMBL" id="JAJJHW010002575">
    <property type="protein sequence ID" value="KAH8373125.1"/>
    <property type="molecule type" value="Genomic_DNA"/>
</dbReference>
<evidence type="ECO:0000313" key="1">
    <source>
        <dbReference type="EMBL" id="KAH8373125.1"/>
    </source>
</evidence>
<protein>
    <submittedName>
        <fullName evidence="1">Uncharacterized protein</fullName>
    </submittedName>
</protein>
<keyword evidence="2" id="KW-1185">Reference proteome</keyword>
<organism evidence="1 2">
    <name type="scientific">Drosophila rubida</name>
    <dbReference type="NCBI Taxonomy" id="30044"/>
    <lineage>
        <taxon>Eukaryota</taxon>
        <taxon>Metazoa</taxon>
        <taxon>Ecdysozoa</taxon>
        <taxon>Arthropoda</taxon>
        <taxon>Hexapoda</taxon>
        <taxon>Insecta</taxon>
        <taxon>Pterygota</taxon>
        <taxon>Neoptera</taxon>
        <taxon>Endopterygota</taxon>
        <taxon>Diptera</taxon>
        <taxon>Brachycera</taxon>
        <taxon>Muscomorpha</taxon>
        <taxon>Ephydroidea</taxon>
        <taxon>Drosophilidae</taxon>
        <taxon>Drosophila</taxon>
    </lineage>
</organism>
<dbReference type="Proteomes" id="UP001200034">
    <property type="component" value="Unassembled WGS sequence"/>
</dbReference>
<dbReference type="AlphaFoldDB" id="A0AAD4PMS8"/>
<gene>
    <name evidence="1" type="ORF">KR093_004431</name>
</gene>
<name>A0AAD4PMS8_9MUSC</name>
<dbReference type="Pfam" id="PF05306">
    <property type="entry name" value="DUF733"/>
    <property type="match status" value="1"/>
</dbReference>
<accession>A0AAD4PMS8</accession>
<reference evidence="1" key="1">
    <citation type="journal article" date="2021" name="Mol. Ecol. Resour.">
        <title>Phylogenomic analyses of the genus Drosophila reveals genomic signals of climate adaptation.</title>
        <authorList>
            <person name="Li F."/>
            <person name="Rane R.V."/>
            <person name="Luria V."/>
            <person name="Xiong Z."/>
            <person name="Chen J."/>
            <person name="Li Z."/>
            <person name="Catullo R.A."/>
            <person name="Griffin P.C."/>
            <person name="Schiffer M."/>
            <person name="Pearce S."/>
            <person name="Lee S.F."/>
            <person name="McElroy K."/>
            <person name="Stocker A."/>
            <person name="Shirriffs J."/>
            <person name="Cockerell F."/>
            <person name="Coppin C."/>
            <person name="Sgro C.M."/>
            <person name="Karger A."/>
            <person name="Cain J.W."/>
            <person name="Weber J.A."/>
            <person name="Santpere G."/>
            <person name="Kirschner M.W."/>
            <person name="Hoffmann A.A."/>
            <person name="Oakeshott J.G."/>
            <person name="Zhang G."/>
        </authorList>
    </citation>
    <scope>NUCLEOTIDE SEQUENCE</scope>
    <source>
        <strain evidence="1">BGI-SZ-2011g</strain>
    </source>
</reference>
<comment type="caution">
    <text evidence="1">The sequence shown here is derived from an EMBL/GenBank/DDBJ whole genome shotgun (WGS) entry which is preliminary data.</text>
</comment>
<sequence>GSFNMKVCDNQQKIDKAEKKRQKLLRKEMKAKRHHEKLKKHSHKMYQIFLHRKELRKSVKDYSYMRLSRSKIMLTAQLIAKNIDNVNSMCTMDEIKQLSREVKYKKGLIKRVERLDQYQDLIRNELLLKGRCTTL</sequence>
<feature type="non-terminal residue" evidence="1">
    <location>
        <position position="1"/>
    </location>
</feature>